<dbReference type="PANTHER" id="PTHR33172">
    <property type="entry name" value="OS08G0516900 PROTEIN"/>
    <property type="match status" value="1"/>
</dbReference>
<comment type="subcellular location">
    <subcellularLocation>
        <location evidence="1">Nucleus</location>
    </subcellularLocation>
</comment>
<reference evidence="3 4" key="1">
    <citation type="journal article" date="2021" name="Comput. Struct. Biotechnol. J.">
        <title>De novo genome assembly of the potent medicinal plant Rehmannia glutinosa using nanopore technology.</title>
        <authorList>
            <person name="Ma L."/>
            <person name="Dong C."/>
            <person name="Song C."/>
            <person name="Wang X."/>
            <person name="Zheng X."/>
            <person name="Niu Y."/>
            <person name="Chen S."/>
            <person name="Feng W."/>
        </authorList>
    </citation>
    <scope>NUCLEOTIDE SEQUENCE [LARGE SCALE GENOMIC DNA]</scope>
    <source>
        <strain evidence="3">DH-2019</strain>
    </source>
</reference>
<dbReference type="InterPro" id="IPR051992">
    <property type="entry name" value="OxStress_Response_Reg"/>
</dbReference>
<evidence type="ECO:0000256" key="2">
    <source>
        <dbReference type="ARBA" id="ARBA00023242"/>
    </source>
</evidence>
<evidence type="ECO:0008006" key="5">
    <source>
        <dbReference type="Google" id="ProtNLM"/>
    </source>
</evidence>
<proteinExistence type="predicted"/>
<comment type="caution">
    <text evidence="3">The sequence shown here is derived from an EMBL/GenBank/DDBJ whole genome shotgun (WGS) entry which is preliminary data.</text>
</comment>
<evidence type="ECO:0000313" key="3">
    <source>
        <dbReference type="EMBL" id="KAK6136592.1"/>
    </source>
</evidence>
<protein>
    <recommendedName>
        <fullName evidence="5">Oxidative stress 3</fullName>
    </recommendedName>
</protein>
<dbReference type="PANTHER" id="PTHR33172:SF103">
    <property type="entry name" value="PROTEIN OXIDATIVE STRESS 3"/>
    <property type="match status" value="1"/>
</dbReference>
<evidence type="ECO:0000313" key="4">
    <source>
        <dbReference type="Proteomes" id="UP001318860"/>
    </source>
</evidence>
<keyword evidence="2" id="KW-0539">Nucleus</keyword>
<dbReference type="EMBL" id="JABTTQ020001025">
    <property type="protein sequence ID" value="KAK6136592.1"/>
    <property type="molecule type" value="Genomic_DNA"/>
</dbReference>
<dbReference type="Proteomes" id="UP001318860">
    <property type="component" value="Unassembled WGS sequence"/>
</dbReference>
<gene>
    <name evidence="3" type="ORF">DH2020_029662</name>
</gene>
<accession>A0ABR0VMV2</accession>
<evidence type="ECO:0000256" key="1">
    <source>
        <dbReference type="ARBA" id="ARBA00004123"/>
    </source>
</evidence>
<keyword evidence="4" id="KW-1185">Reference proteome</keyword>
<sequence>MGFKESRQVQWAAIKKDDDEYCESMKSSSINDSSFYSSSNLSSSSELVDDAFSSDSSTSSGPLHELAELMAQLPIKRGLSKFYNGKSQTFESLANLKSIEDLGKKESYNTRMKSCKRYNHHKLGPKATITKRSPRTSFAPSFPTNKTAMVVHR</sequence>
<organism evidence="3 4">
    <name type="scientific">Rehmannia glutinosa</name>
    <name type="common">Chinese foxglove</name>
    <dbReference type="NCBI Taxonomy" id="99300"/>
    <lineage>
        <taxon>Eukaryota</taxon>
        <taxon>Viridiplantae</taxon>
        <taxon>Streptophyta</taxon>
        <taxon>Embryophyta</taxon>
        <taxon>Tracheophyta</taxon>
        <taxon>Spermatophyta</taxon>
        <taxon>Magnoliopsida</taxon>
        <taxon>eudicotyledons</taxon>
        <taxon>Gunneridae</taxon>
        <taxon>Pentapetalae</taxon>
        <taxon>asterids</taxon>
        <taxon>lamiids</taxon>
        <taxon>Lamiales</taxon>
        <taxon>Orobanchaceae</taxon>
        <taxon>Rehmannieae</taxon>
        <taxon>Rehmannia</taxon>
    </lineage>
</organism>
<name>A0ABR0VMV2_REHGL</name>